<gene>
    <name evidence="1" type="ORF">ATY31_20020</name>
</gene>
<reference evidence="1 2" key="1">
    <citation type="journal article" date="2014" name="Syst. Appl. Microbiol.">
        <title>Microsymbionts of Phaseolus vulgaris in acid and alkaline soils of Mexico.</title>
        <authorList>
            <person name="Verastegui-Valdes M.M."/>
            <person name="Zhang Y.J."/>
            <person name="Rivera-Orduna F.N."/>
            <person name="Cheng H.P."/>
            <person name="Sui X.H."/>
            <person name="Wang E.T."/>
        </authorList>
    </citation>
    <scope>NUCLEOTIDE SEQUENCE [LARGE SCALE GENOMIC DNA]</scope>
    <source>
        <strain evidence="1 2">FG01</strain>
    </source>
</reference>
<dbReference type="EMBL" id="LODU01000047">
    <property type="protein sequence ID" value="POH28829.1"/>
    <property type="molecule type" value="Genomic_DNA"/>
</dbReference>
<accession>A0A2S3YLF8</accession>
<comment type="caution">
    <text evidence="1">The sequence shown here is derived from an EMBL/GenBank/DDBJ whole genome shotgun (WGS) entry which is preliminary data.</text>
</comment>
<evidence type="ECO:0000313" key="2">
    <source>
        <dbReference type="Proteomes" id="UP000237511"/>
    </source>
</evidence>
<dbReference type="Proteomes" id="UP000237511">
    <property type="component" value="Unassembled WGS sequence"/>
</dbReference>
<evidence type="ECO:0000313" key="1">
    <source>
        <dbReference type="EMBL" id="POH28829.1"/>
    </source>
</evidence>
<proteinExistence type="predicted"/>
<organism evidence="1 2">
    <name type="scientific">Sinorhizobium americanum</name>
    <dbReference type="NCBI Taxonomy" id="194963"/>
    <lineage>
        <taxon>Bacteria</taxon>
        <taxon>Pseudomonadati</taxon>
        <taxon>Pseudomonadota</taxon>
        <taxon>Alphaproteobacteria</taxon>
        <taxon>Hyphomicrobiales</taxon>
        <taxon>Rhizobiaceae</taxon>
        <taxon>Sinorhizobium/Ensifer group</taxon>
        <taxon>Sinorhizobium</taxon>
    </lineage>
</organism>
<dbReference type="AlphaFoldDB" id="A0A2S3YLF8"/>
<name>A0A2S3YLF8_9HYPH</name>
<sequence length="82" mass="8930">MPASCGVGQLLSADFFCVGKCQHPRELVGGSGEIVVSWTFRRVCMALRLTRTAIGDQTSSMAHRRRDFLNLCGSLAVDTMPL</sequence>
<protein>
    <submittedName>
        <fullName evidence="1">Uncharacterized protein</fullName>
    </submittedName>
</protein>